<dbReference type="InterPro" id="IPR012340">
    <property type="entry name" value="NA-bd_OB-fold"/>
</dbReference>
<gene>
    <name evidence="1" type="ORF">G7071_13825</name>
</gene>
<reference evidence="1 2" key="1">
    <citation type="submission" date="2020-03" db="EMBL/GenBank/DDBJ databases">
        <title>Nocardioides sp. nov., isolated from fish.</title>
        <authorList>
            <person name="Hyun D.-W."/>
            <person name="Bae J.-W."/>
        </authorList>
    </citation>
    <scope>NUCLEOTIDE SEQUENCE [LARGE SCALE GENOMIC DNA]</scope>
    <source>
        <strain evidence="1 2">HDW12A</strain>
    </source>
</reference>
<proteinExistence type="predicted"/>
<protein>
    <submittedName>
        <fullName evidence="1">OB-fold nucleic acid binding domain-containing protein</fullName>
    </submittedName>
</protein>
<dbReference type="EMBL" id="CP049866">
    <property type="protein sequence ID" value="QIK76335.1"/>
    <property type="molecule type" value="Genomic_DNA"/>
</dbReference>
<accession>A0A6G7YHN9</accession>
<sequence length="122" mass="13318">MTPEHRGRLRRSLARWADSGEAHARDLRATHAAAGEVSIQDAPDRDRVVLRGTIRTVTLRPRGGVPALEAELDDGSGVITIVWLGRRRIAGVGPGRAMRVEGRIGTGSGHRVLFNPRYELIP</sequence>
<dbReference type="Gene3D" id="2.40.50.140">
    <property type="entry name" value="Nucleic acid-binding proteins"/>
    <property type="match status" value="1"/>
</dbReference>
<dbReference type="SUPFAM" id="SSF50249">
    <property type="entry name" value="Nucleic acid-binding proteins"/>
    <property type="match status" value="1"/>
</dbReference>
<evidence type="ECO:0000313" key="1">
    <source>
        <dbReference type="EMBL" id="QIK76335.1"/>
    </source>
</evidence>
<evidence type="ECO:0000313" key="2">
    <source>
        <dbReference type="Proteomes" id="UP000502035"/>
    </source>
</evidence>
<organism evidence="1 2">
    <name type="scientific">Nocardioides piscis</name>
    <dbReference type="NCBI Taxonomy" id="2714938"/>
    <lineage>
        <taxon>Bacteria</taxon>
        <taxon>Bacillati</taxon>
        <taxon>Actinomycetota</taxon>
        <taxon>Actinomycetes</taxon>
        <taxon>Propionibacteriales</taxon>
        <taxon>Nocardioidaceae</taxon>
        <taxon>Nocardioides</taxon>
    </lineage>
</organism>
<keyword evidence="2" id="KW-1185">Reference proteome</keyword>
<dbReference type="RefSeq" id="WP_166319679.1">
    <property type="nucleotide sequence ID" value="NZ_CP049866.1"/>
</dbReference>
<dbReference type="InterPro" id="IPR016499">
    <property type="entry name" value="NucleicA-bd_Rv2694c_prd"/>
</dbReference>
<dbReference type="KEGG" id="npi:G7071_13825"/>
<dbReference type="AlphaFoldDB" id="A0A6G7YHN9"/>
<dbReference type="Proteomes" id="UP000502035">
    <property type="component" value="Chromosome"/>
</dbReference>
<name>A0A6G7YHN9_9ACTN</name>
<dbReference type="PIRSF" id="PIRSF006910">
    <property type="entry name" value="NA_bind_Rv2694c_prd"/>
    <property type="match status" value="1"/>
</dbReference>
<dbReference type="CDD" id="cd04488">
    <property type="entry name" value="RecG_wedge_OBF"/>
    <property type="match status" value="1"/>
</dbReference>